<dbReference type="SUPFAM" id="SSF54862">
    <property type="entry name" value="4Fe-4S ferredoxins"/>
    <property type="match status" value="1"/>
</dbReference>
<keyword evidence="2 6" id="KW-0479">Metal-binding</keyword>
<evidence type="ECO:0000256" key="5">
    <source>
        <dbReference type="ARBA" id="ARBA00023014"/>
    </source>
</evidence>
<reference evidence="8 9" key="1">
    <citation type="submission" date="2017-09" db="EMBL/GenBank/DDBJ databases">
        <title>Depth-based differentiation of microbial function through sediment-hosted aquifers and enrichment of novel symbionts in the deep terrestrial subsurface.</title>
        <authorList>
            <person name="Probst A.J."/>
            <person name="Ladd B."/>
            <person name="Jarett J.K."/>
            <person name="Geller-Mcgrath D.E."/>
            <person name="Sieber C.M."/>
            <person name="Emerson J.B."/>
            <person name="Anantharaman K."/>
            <person name="Thomas B.C."/>
            <person name="Malmstrom R."/>
            <person name="Stieglmeier M."/>
            <person name="Klingl A."/>
            <person name="Woyke T."/>
            <person name="Ryan C.M."/>
            <person name="Banfield J.F."/>
        </authorList>
    </citation>
    <scope>NUCLEOTIDE SEQUENCE [LARGE SCALE GENOMIC DNA]</scope>
    <source>
        <strain evidence="8">CG11_big_fil_rev_8_21_14_0_20_40_15</strain>
    </source>
</reference>
<dbReference type="EMBL" id="PCVO01000006">
    <property type="protein sequence ID" value="PIQ75562.1"/>
    <property type="molecule type" value="Genomic_DNA"/>
</dbReference>
<evidence type="ECO:0000256" key="2">
    <source>
        <dbReference type="ARBA" id="ARBA00022723"/>
    </source>
</evidence>
<keyword evidence="3 6" id="KW-0249">Electron transport</keyword>
<dbReference type="PANTHER" id="PTHR36923:SF3">
    <property type="entry name" value="FERREDOXIN"/>
    <property type="match status" value="1"/>
</dbReference>
<comment type="caution">
    <text evidence="8">The sequence shown here is derived from an EMBL/GenBank/DDBJ whole genome shotgun (WGS) entry which is preliminary data.</text>
</comment>
<dbReference type="Proteomes" id="UP000229317">
    <property type="component" value="Unassembled WGS sequence"/>
</dbReference>
<dbReference type="PROSITE" id="PS51379">
    <property type="entry name" value="4FE4S_FER_2"/>
    <property type="match status" value="1"/>
</dbReference>
<name>A0A2H0KTT8_9BACT</name>
<dbReference type="GO" id="GO:0051536">
    <property type="term" value="F:iron-sulfur cluster binding"/>
    <property type="evidence" value="ECO:0007669"/>
    <property type="project" value="UniProtKB-KW"/>
</dbReference>
<keyword evidence="4 6" id="KW-0408">Iron</keyword>
<proteinExistence type="predicted"/>
<comment type="function">
    <text evidence="6">Ferredoxins are iron-sulfur proteins that transfer electrons in a wide variety of metabolic reactions.</text>
</comment>
<organism evidence="8 9">
    <name type="scientific">Candidatus Portnoybacteria bacterium CG11_big_fil_rev_8_21_14_0_20_40_15</name>
    <dbReference type="NCBI Taxonomy" id="1974817"/>
    <lineage>
        <taxon>Bacteria</taxon>
        <taxon>Candidatus Portnoyibacteriota</taxon>
    </lineage>
</organism>
<evidence type="ECO:0000256" key="4">
    <source>
        <dbReference type="ARBA" id="ARBA00023004"/>
    </source>
</evidence>
<evidence type="ECO:0000313" key="9">
    <source>
        <dbReference type="Proteomes" id="UP000229317"/>
    </source>
</evidence>
<accession>A0A2H0KTT8</accession>
<evidence type="ECO:0000259" key="7">
    <source>
        <dbReference type="PROSITE" id="PS51379"/>
    </source>
</evidence>
<dbReference type="InterPro" id="IPR017900">
    <property type="entry name" value="4Fe4S_Fe_S_CS"/>
</dbReference>
<keyword evidence="1 6" id="KW-0813">Transport</keyword>
<dbReference type="InterPro" id="IPR051269">
    <property type="entry name" value="Fe-S_cluster_ET"/>
</dbReference>
<dbReference type="GO" id="GO:0005506">
    <property type="term" value="F:iron ion binding"/>
    <property type="evidence" value="ECO:0007669"/>
    <property type="project" value="UniProtKB-UniRule"/>
</dbReference>
<dbReference type="Pfam" id="PF13459">
    <property type="entry name" value="Fer4_15"/>
    <property type="match status" value="1"/>
</dbReference>
<dbReference type="InterPro" id="IPR017896">
    <property type="entry name" value="4Fe4S_Fe-S-bd"/>
</dbReference>
<protein>
    <recommendedName>
        <fullName evidence="6">Ferredoxin</fullName>
    </recommendedName>
</protein>
<gene>
    <name evidence="8" type="ORF">COV84_00530</name>
</gene>
<dbReference type="Gene3D" id="3.30.70.20">
    <property type="match status" value="1"/>
</dbReference>
<evidence type="ECO:0000256" key="1">
    <source>
        <dbReference type="ARBA" id="ARBA00022448"/>
    </source>
</evidence>
<sequence>MKIKVERPKCISCGSCVAVCPQFFEMEDSGLAHLKNSKKDADGNEELEVQEPDCARDAAEVCPVQIIKVE</sequence>
<evidence type="ECO:0000256" key="6">
    <source>
        <dbReference type="RuleBase" id="RU368020"/>
    </source>
</evidence>
<dbReference type="PANTHER" id="PTHR36923">
    <property type="entry name" value="FERREDOXIN"/>
    <property type="match status" value="1"/>
</dbReference>
<dbReference type="AlphaFoldDB" id="A0A2H0KTT8"/>
<dbReference type="GO" id="GO:0009055">
    <property type="term" value="F:electron transfer activity"/>
    <property type="evidence" value="ECO:0007669"/>
    <property type="project" value="UniProtKB-UniRule"/>
</dbReference>
<keyword evidence="5 6" id="KW-0411">Iron-sulfur</keyword>
<evidence type="ECO:0000313" key="8">
    <source>
        <dbReference type="EMBL" id="PIQ75562.1"/>
    </source>
</evidence>
<dbReference type="InterPro" id="IPR001080">
    <property type="entry name" value="3Fe4S_ferredoxin"/>
</dbReference>
<feature type="domain" description="4Fe-4S ferredoxin-type" evidence="7">
    <location>
        <begin position="1"/>
        <end position="29"/>
    </location>
</feature>
<evidence type="ECO:0000256" key="3">
    <source>
        <dbReference type="ARBA" id="ARBA00022982"/>
    </source>
</evidence>
<dbReference type="PROSITE" id="PS00198">
    <property type="entry name" value="4FE4S_FER_1"/>
    <property type="match status" value="1"/>
</dbReference>
<dbReference type="PRINTS" id="PR00352">
    <property type="entry name" value="3FE4SFRDOXIN"/>
</dbReference>